<proteinExistence type="inferred from homology"/>
<dbReference type="Gene3D" id="1.10.10.10">
    <property type="entry name" value="Winged helix-like DNA-binding domain superfamily/Winged helix DNA-binding domain"/>
    <property type="match status" value="1"/>
</dbReference>
<dbReference type="GO" id="GO:0043565">
    <property type="term" value="F:sequence-specific DNA binding"/>
    <property type="evidence" value="ECO:0007669"/>
    <property type="project" value="TreeGrafter"/>
</dbReference>
<dbReference type="Gene3D" id="3.40.190.290">
    <property type="match status" value="1"/>
</dbReference>
<dbReference type="InterPro" id="IPR036388">
    <property type="entry name" value="WH-like_DNA-bd_sf"/>
</dbReference>
<dbReference type="GO" id="GO:0006351">
    <property type="term" value="P:DNA-templated transcription"/>
    <property type="evidence" value="ECO:0007669"/>
    <property type="project" value="TreeGrafter"/>
</dbReference>
<dbReference type="Proteomes" id="UP000254326">
    <property type="component" value="Unassembled WGS sequence"/>
</dbReference>
<feature type="domain" description="HTH lysR-type" evidence="5">
    <location>
        <begin position="8"/>
        <end position="65"/>
    </location>
</feature>
<evidence type="ECO:0000256" key="4">
    <source>
        <dbReference type="ARBA" id="ARBA00023163"/>
    </source>
</evidence>
<reference evidence="6 7" key="1">
    <citation type="submission" date="2018-06" db="EMBL/GenBank/DDBJ databases">
        <title>Marinomonas sp. YLB-05 draft genome sequence.</title>
        <authorList>
            <person name="Yu L."/>
            <person name="Tang X."/>
        </authorList>
    </citation>
    <scope>NUCLEOTIDE SEQUENCE [LARGE SCALE GENOMIC DNA]</scope>
    <source>
        <strain evidence="6 7">YLB-05</strain>
    </source>
</reference>
<keyword evidence="4" id="KW-0804">Transcription</keyword>
<dbReference type="Pfam" id="PF00126">
    <property type="entry name" value="HTH_1"/>
    <property type="match status" value="1"/>
</dbReference>
<dbReference type="PANTHER" id="PTHR30537">
    <property type="entry name" value="HTH-TYPE TRANSCRIPTIONAL REGULATOR"/>
    <property type="match status" value="1"/>
</dbReference>
<dbReference type="OrthoDB" id="570111at2"/>
<keyword evidence="7" id="KW-1185">Reference proteome</keyword>
<dbReference type="PRINTS" id="PR00039">
    <property type="entry name" value="HTHLYSR"/>
</dbReference>
<evidence type="ECO:0000256" key="2">
    <source>
        <dbReference type="ARBA" id="ARBA00023015"/>
    </source>
</evidence>
<evidence type="ECO:0000313" key="7">
    <source>
        <dbReference type="Proteomes" id="UP000254326"/>
    </source>
</evidence>
<dbReference type="EMBL" id="QKRA01000002">
    <property type="protein sequence ID" value="RDL45263.1"/>
    <property type="molecule type" value="Genomic_DNA"/>
</dbReference>
<dbReference type="PROSITE" id="PS50931">
    <property type="entry name" value="HTH_LYSR"/>
    <property type="match status" value="1"/>
</dbReference>
<evidence type="ECO:0000259" key="5">
    <source>
        <dbReference type="PROSITE" id="PS50931"/>
    </source>
</evidence>
<evidence type="ECO:0000256" key="1">
    <source>
        <dbReference type="ARBA" id="ARBA00009437"/>
    </source>
</evidence>
<dbReference type="RefSeq" id="WP_115467297.1">
    <property type="nucleotide sequence ID" value="NZ_QKRA01000002.1"/>
</dbReference>
<evidence type="ECO:0000313" key="6">
    <source>
        <dbReference type="EMBL" id="RDL45263.1"/>
    </source>
</evidence>
<evidence type="ECO:0000256" key="3">
    <source>
        <dbReference type="ARBA" id="ARBA00023125"/>
    </source>
</evidence>
<keyword evidence="3" id="KW-0238">DNA-binding</keyword>
<accession>A0A370UBS6</accession>
<keyword evidence="2" id="KW-0805">Transcription regulation</keyword>
<dbReference type="InterPro" id="IPR005119">
    <property type="entry name" value="LysR_subst-bd"/>
</dbReference>
<dbReference type="FunFam" id="1.10.10.10:FF:000001">
    <property type="entry name" value="LysR family transcriptional regulator"/>
    <property type="match status" value="1"/>
</dbReference>
<dbReference type="CDD" id="cd05466">
    <property type="entry name" value="PBP2_LTTR_substrate"/>
    <property type="match status" value="1"/>
</dbReference>
<dbReference type="InterPro" id="IPR000847">
    <property type="entry name" value="LysR_HTH_N"/>
</dbReference>
<gene>
    <name evidence="6" type="ORF">DN730_06535</name>
</gene>
<comment type="similarity">
    <text evidence="1">Belongs to the LysR transcriptional regulatory family.</text>
</comment>
<dbReference type="AlphaFoldDB" id="A0A370UBS6"/>
<dbReference type="InterPro" id="IPR058163">
    <property type="entry name" value="LysR-type_TF_proteobact-type"/>
</dbReference>
<dbReference type="GO" id="GO:0003700">
    <property type="term" value="F:DNA-binding transcription factor activity"/>
    <property type="evidence" value="ECO:0007669"/>
    <property type="project" value="InterPro"/>
</dbReference>
<protein>
    <submittedName>
        <fullName evidence="6">LysR family transcriptional regulator</fullName>
    </submittedName>
</protein>
<organism evidence="6 7">
    <name type="scientific">Marinomonas piezotolerans</name>
    <dbReference type="NCBI Taxonomy" id="2213058"/>
    <lineage>
        <taxon>Bacteria</taxon>
        <taxon>Pseudomonadati</taxon>
        <taxon>Pseudomonadota</taxon>
        <taxon>Gammaproteobacteria</taxon>
        <taxon>Oceanospirillales</taxon>
        <taxon>Oceanospirillaceae</taxon>
        <taxon>Marinomonas</taxon>
    </lineage>
</organism>
<dbReference type="Pfam" id="PF03466">
    <property type="entry name" value="LysR_substrate"/>
    <property type="match status" value="1"/>
</dbReference>
<dbReference type="InterPro" id="IPR036390">
    <property type="entry name" value="WH_DNA-bd_sf"/>
</dbReference>
<name>A0A370UBS6_9GAMM</name>
<dbReference type="SUPFAM" id="SSF46785">
    <property type="entry name" value="Winged helix' DNA-binding domain"/>
    <property type="match status" value="1"/>
</dbReference>
<dbReference type="PANTHER" id="PTHR30537:SF3">
    <property type="entry name" value="TRANSCRIPTIONAL REGULATORY PROTEIN"/>
    <property type="match status" value="1"/>
</dbReference>
<sequence>MTISYEQLDWNALKAFVTAAQSGSFSKAAKRIGVTQPTLSRQIYSLEQSLNVTLFERLSTGLQLTTAGQQLLASAGPMTGAAQQVSLTVSGLAESLEGEVSLSVSEIDALFRVPDLVRYLRMHAPTIHLTIHVDNQVSDIKRRDTDIALRSFRPSEPDLIAKRLIDEPIWFYGTHELAARFKDVATPSEATNLQIIGFERNDELINRLKPLGWHLDQSHFAIVTSFQGLQWQLVKKGLGLGFFPQAIGDQETSLARAFEQFGPPVIVPLWLVTHRELHTSPKIRLIFDLIVAWFEQQNVNTEEAL</sequence>
<comment type="caution">
    <text evidence="6">The sequence shown here is derived from an EMBL/GenBank/DDBJ whole genome shotgun (WGS) entry which is preliminary data.</text>
</comment>
<dbReference type="SUPFAM" id="SSF53850">
    <property type="entry name" value="Periplasmic binding protein-like II"/>
    <property type="match status" value="1"/>
</dbReference>